<evidence type="ECO:0008006" key="3">
    <source>
        <dbReference type="Google" id="ProtNLM"/>
    </source>
</evidence>
<dbReference type="EMBL" id="JAQQAF010000003">
    <property type="protein sequence ID" value="KAJ8498909.1"/>
    <property type="molecule type" value="Genomic_DNA"/>
</dbReference>
<accession>A0AAV8PSP4</accession>
<evidence type="ECO:0000313" key="2">
    <source>
        <dbReference type="Proteomes" id="UP001222027"/>
    </source>
</evidence>
<protein>
    <recommendedName>
        <fullName evidence="3">Secreted protein</fullName>
    </recommendedName>
</protein>
<comment type="caution">
    <text evidence="1">The sequence shown here is derived from an EMBL/GenBank/DDBJ whole genome shotgun (WGS) entry which is preliminary data.</text>
</comment>
<gene>
    <name evidence="1" type="ORF">OPV22_009461</name>
</gene>
<sequence length="130" mass="13400">MQESLWLCPHFLCGAAASTGSASDGPVRSGYLPPSLSFFLRPVFTSVLPSFSGPLVAALLAGAVAAKRLPSTELPLAHVVDEPSLLGASSCLDNISRASAASSSASEYEDDGSVEDIIVGENTNDTEINM</sequence>
<proteinExistence type="predicted"/>
<dbReference type="AlphaFoldDB" id="A0AAV8PSP4"/>
<evidence type="ECO:0000313" key="1">
    <source>
        <dbReference type="EMBL" id="KAJ8498909.1"/>
    </source>
</evidence>
<name>A0AAV8PSP4_ENSVE</name>
<organism evidence="1 2">
    <name type="scientific">Ensete ventricosum</name>
    <name type="common">Abyssinian banana</name>
    <name type="synonym">Musa ensete</name>
    <dbReference type="NCBI Taxonomy" id="4639"/>
    <lineage>
        <taxon>Eukaryota</taxon>
        <taxon>Viridiplantae</taxon>
        <taxon>Streptophyta</taxon>
        <taxon>Embryophyta</taxon>
        <taxon>Tracheophyta</taxon>
        <taxon>Spermatophyta</taxon>
        <taxon>Magnoliopsida</taxon>
        <taxon>Liliopsida</taxon>
        <taxon>Zingiberales</taxon>
        <taxon>Musaceae</taxon>
        <taxon>Ensete</taxon>
    </lineage>
</organism>
<dbReference type="Proteomes" id="UP001222027">
    <property type="component" value="Unassembled WGS sequence"/>
</dbReference>
<reference evidence="1 2" key="1">
    <citation type="submission" date="2022-12" db="EMBL/GenBank/DDBJ databases">
        <title>Chromosome-scale assembly of the Ensete ventricosum genome.</title>
        <authorList>
            <person name="Dussert Y."/>
            <person name="Stocks J."/>
            <person name="Wendawek A."/>
            <person name="Woldeyes F."/>
            <person name="Nichols R.A."/>
            <person name="Borrell J.S."/>
        </authorList>
    </citation>
    <scope>NUCLEOTIDE SEQUENCE [LARGE SCALE GENOMIC DNA]</scope>
    <source>
        <strain evidence="2">cv. Maze</strain>
        <tissue evidence="1">Seeds</tissue>
    </source>
</reference>
<keyword evidence="2" id="KW-1185">Reference proteome</keyword>